<evidence type="ECO:0000313" key="1">
    <source>
        <dbReference type="EMBL" id="KKK46931.1"/>
    </source>
</evidence>
<sequence>MSRRIGGIIQLQVNGEVMSAKGNFTFNRGRPMREAIAGADVVHGFKETPQVPFIEGEISDRGDLDVAALVTLTDAMVTISLANGKMFVLNGAYFAGDGTANTEEGNMAVRFEGSNGEEFTA</sequence>
<name>A0A0F8YFY8_9ZZZZ</name>
<accession>A0A0F8YFY8</accession>
<dbReference type="AlphaFoldDB" id="A0A0F8YFY8"/>
<reference evidence="1" key="1">
    <citation type="journal article" date="2015" name="Nature">
        <title>Complex archaea that bridge the gap between prokaryotes and eukaryotes.</title>
        <authorList>
            <person name="Spang A."/>
            <person name="Saw J.H."/>
            <person name="Jorgensen S.L."/>
            <person name="Zaremba-Niedzwiedzka K."/>
            <person name="Martijn J."/>
            <person name="Lind A.E."/>
            <person name="van Eijk R."/>
            <person name="Schleper C."/>
            <person name="Guy L."/>
            <person name="Ettema T.J."/>
        </authorList>
    </citation>
    <scope>NUCLEOTIDE SEQUENCE</scope>
</reference>
<organism evidence="1">
    <name type="scientific">marine sediment metagenome</name>
    <dbReference type="NCBI Taxonomy" id="412755"/>
    <lineage>
        <taxon>unclassified sequences</taxon>
        <taxon>metagenomes</taxon>
        <taxon>ecological metagenomes</taxon>
    </lineage>
</organism>
<dbReference type="EMBL" id="LAZR01069834">
    <property type="protein sequence ID" value="KKK46931.1"/>
    <property type="molecule type" value="Genomic_DNA"/>
</dbReference>
<evidence type="ECO:0008006" key="2">
    <source>
        <dbReference type="Google" id="ProtNLM"/>
    </source>
</evidence>
<dbReference type="InterPro" id="IPR019596">
    <property type="entry name" value="Phage_Mu_GpM_tail_tub"/>
</dbReference>
<gene>
    <name evidence="1" type="ORF">LCGC14_3160310</name>
</gene>
<comment type="caution">
    <text evidence="1">The sequence shown here is derived from an EMBL/GenBank/DDBJ whole genome shotgun (WGS) entry which is preliminary data.</text>
</comment>
<proteinExistence type="predicted"/>
<dbReference type="Pfam" id="PF10618">
    <property type="entry name" value="Tail_tube"/>
    <property type="match status" value="1"/>
</dbReference>
<protein>
    <recommendedName>
        <fullName evidence="2">Phage tail tube protein</fullName>
    </recommendedName>
</protein>